<name>A0A222G6A2_9GAMM</name>
<feature type="domain" description="HD-GYP" evidence="1">
    <location>
        <begin position="122"/>
        <end position="319"/>
    </location>
</feature>
<keyword evidence="3" id="KW-1185">Reference proteome</keyword>
<dbReference type="InterPro" id="IPR037522">
    <property type="entry name" value="HD_GYP_dom"/>
</dbReference>
<dbReference type="GO" id="GO:0008081">
    <property type="term" value="F:phosphoric diester hydrolase activity"/>
    <property type="evidence" value="ECO:0007669"/>
    <property type="project" value="UniProtKB-ARBA"/>
</dbReference>
<reference evidence="2 3" key="1">
    <citation type="submission" date="2017-08" db="EMBL/GenBank/DDBJ databases">
        <title>Complete genome of Colwellia sp. NB097-1, a psychrophile bacterium ioslated from Bering Sea.</title>
        <authorList>
            <person name="Chen X."/>
        </authorList>
    </citation>
    <scope>NUCLEOTIDE SEQUENCE [LARGE SCALE GENOMIC DNA]</scope>
    <source>
        <strain evidence="2 3">NB097-1</strain>
    </source>
</reference>
<evidence type="ECO:0000313" key="3">
    <source>
        <dbReference type="Proteomes" id="UP000202259"/>
    </source>
</evidence>
<dbReference type="InterPro" id="IPR003607">
    <property type="entry name" value="HD/PDEase_dom"/>
</dbReference>
<dbReference type="EMBL" id="CP020465">
    <property type="protein sequence ID" value="ASP47426.1"/>
    <property type="molecule type" value="Genomic_DNA"/>
</dbReference>
<dbReference type="KEGG" id="cber:B5D82_06440"/>
<organism evidence="2 3">
    <name type="scientific">Cognaticolwellia beringensis</name>
    <dbReference type="NCBI Taxonomy" id="1967665"/>
    <lineage>
        <taxon>Bacteria</taxon>
        <taxon>Pseudomonadati</taxon>
        <taxon>Pseudomonadota</taxon>
        <taxon>Gammaproteobacteria</taxon>
        <taxon>Alteromonadales</taxon>
        <taxon>Colwelliaceae</taxon>
        <taxon>Cognaticolwellia</taxon>
    </lineage>
</organism>
<sequence length="389" mass="43673">MIIKVSINDLKKGHFVVDIVEQRGTYNLTRAGHIKSNDVISALKAKGVESVLVDTTKTIDDALTINLPEQLEKPGPVILEVTKAKKLFQQSKKIQQQIFLDVQQGRSIDLGPIVEVTQDIITAIFKNPDALVCVINIRDKNEYLLEHSVSVSVLMTVFARFLKIDRDITHQLAIGAFLHDVGKIKVPDKILNKVEKLTEQEFNIIKEHVNHSIEIIKAIPDISPLSLEVAALHHERLDGSGYPQQLKQDNISNYGAMISICDIFDALTAESCYKKNYSPIKAFGILRGLALDGKLMPRLVDLFIKCLGVYPVGSIVELSSNRLAIVESGNLDDPINPKVRCFYNLKYHRYIMAKNIDLAKEADFIIRGVKAKDFNLDHNRIIEFLLQEG</sequence>
<dbReference type="AlphaFoldDB" id="A0A222G6A2"/>
<evidence type="ECO:0000259" key="1">
    <source>
        <dbReference type="PROSITE" id="PS51832"/>
    </source>
</evidence>
<dbReference type="PANTHER" id="PTHR43155:SF2">
    <property type="entry name" value="CYCLIC DI-GMP PHOSPHODIESTERASE PA4108"/>
    <property type="match status" value="1"/>
</dbReference>
<dbReference type="Proteomes" id="UP000202259">
    <property type="component" value="Chromosome"/>
</dbReference>
<dbReference type="InterPro" id="IPR021812">
    <property type="entry name" value="DUF3391"/>
</dbReference>
<dbReference type="OrthoDB" id="9764808at2"/>
<accession>A0A222G6A2</accession>
<dbReference type="Pfam" id="PF13487">
    <property type="entry name" value="HD_5"/>
    <property type="match status" value="1"/>
</dbReference>
<dbReference type="CDD" id="cd00077">
    <property type="entry name" value="HDc"/>
    <property type="match status" value="1"/>
</dbReference>
<keyword evidence="2" id="KW-0378">Hydrolase</keyword>
<dbReference type="PANTHER" id="PTHR43155">
    <property type="entry name" value="CYCLIC DI-GMP PHOSPHODIESTERASE PA4108-RELATED"/>
    <property type="match status" value="1"/>
</dbReference>
<protein>
    <submittedName>
        <fullName evidence="2">Phosphohydrolase</fullName>
    </submittedName>
</protein>
<dbReference type="Pfam" id="PF11871">
    <property type="entry name" value="DUF3391"/>
    <property type="match status" value="1"/>
</dbReference>
<dbReference type="PROSITE" id="PS51832">
    <property type="entry name" value="HD_GYP"/>
    <property type="match status" value="1"/>
</dbReference>
<proteinExistence type="predicted"/>
<evidence type="ECO:0000313" key="2">
    <source>
        <dbReference type="EMBL" id="ASP47426.1"/>
    </source>
</evidence>
<dbReference type="Gene3D" id="1.10.3210.10">
    <property type="entry name" value="Hypothetical protein af1432"/>
    <property type="match status" value="1"/>
</dbReference>
<dbReference type="SUPFAM" id="SSF109604">
    <property type="entry name" value="HD-domain/PDEase-like"/>
    <property type="match status" value="1"/>
</dbReference>
<gene>
    <name evidence="2" type="ORF">B5D82_06440</name>
</gene>
<dbReference type="RefSeq" id="WP_081150065.1">
    <property type="nucleotide sequence ID" value="NZ_CP020465.1"/>
</dbReference>
<dbReference type="SMART" id="SM00471">
    <property type="entry name" value="HDc"/>
    <property type="match status" value="1"/>
</dbReference>